<accession>A0A8E2ER10</accession>
<dbReference type="Proteomes" id="UP000250140">
    <property type="component" value="Unassembled WGS sequence"/>
</dbReference>
<dbReference type="AlphaFoldDB" id="A0A8E2ER10"/>
<gene>
    <name evidence="1" type="ORF">AOQ84DRAFT_419661</name>
</gene>
<evidence type="ECO:0000313" key="2">
    <source>
        <dbReference type="Proteomes" id="UP000250140"/>
    </source>
</evidence>
<name>A0A8E2ER10_9PEZI</name>
<organism evidence="1 2">
    <name type="scientific">Glonium stellatum</name>
    <dbReference type="NCBI Taxonomy" id="574774"/>
    <lineage>
        <taxon>Eukaryota</taxon>
        <taxon>Fungi</taxon>
        <taxon>Dikarya</taxon>
        <taxon>Ascomycota</taxon>
        <taxon>Pezizomycotina</taxon>
        <taxon>Dothideomycetes</taxon>
        <taxon>Pleosporomycetidae</taxon>
        <taxon>Gloniales</taxon>
        <taxon>Gloniaceae</taxon>
        <taxon>Glonium</taxon>
    </lineage>
</organism>
<keyword evidence="2" id="KW-1185">Reference proteome</keyword>
<protein>
    <submittedName>
        <fullName evidence="1">Uncharacterized protein</fullName>
    </submittedName>
</protein>
<sequence>MAWPPRRKARMLTEQQLYGQRRIRDYDSSEYNEDIYININNATDNRRLCDALHSRALNQGYDIMLARSQIPAHSTQGVTFFFIPSMLTNGSDIMGYMHETPTTDTAYFFPCSLSLEEMQISEPRNIIDSQFYPGNGLRRIVSKMEDPECHRSVYEAVDQALQRQYPRMVL</sequence>
<proteinExistence type="predicted"/>
<evidence type="ECO:0000313" key="1">
    <source>
        <dbReference type="EMBL" id="OCL03297.1"/>
    </source>
</evidence>
<reference evidence="1 2" key="1">
    <citation type="journal article" date="2016" name="Nat. Commun.">
        <title>Ectomycorrhizal ecology is imprinted in the genome of the dominant symbiotic fungus Cenococcum geophilum.</title>
        <authorList>
            <consortium name="DOE Joint Genome Institute"/>
            <person name="Peter M."/>
            <person name="Kohler A."/>
            <person name="Ohm R.A."/>
            <person name="Kuo A."/>
            <person name="Krutzmann J."/>
            <person name="Morin E."/>
            <person name="Arend M."/>
            <person name="Barry K.W."/>
            <person name="Binder M."/>
            <person name="Choi C."/>
            <person name="Clum A."/>
            <person name="Copeland A."/>
            <person name="Grisel N."/>
            <person name="Haridas S."/>
            <person name="Kipfer T."/>
            <person name="LaButti K."/>
            <person name="Lindquist E."/>
            <person name="Lipzen A."/>
            <person name="Maire R."/>
            <person name="Meier B."/>
            <person name="Mihaltcheva S."/>
            <person name="Molinier V."/>
            <person name="Murat C."/>
            <person name="Poggeler S."/>
            <person name="Quandt C.A."/>
            <person name="Sperisen C."/>
            <person name="Tritt A."/>
            <person name="Tisserant E."/>
            <person name="Crous P.W."/>
            <person name="Henrissat B."/>
            <person name="Nehls U."/>
            <person name="Egli S."/>
            <person name="Spatafora J.W."/>
            <person name="Grigoriev I.V."/>
            <person name="Martin F.M."/>
        </authorList>
    </citation>
    <scope>NUCLEOTIDE SEQUENCE [LARGE SCALE GENOMIC DNA]</scope>
    <source>
        <strain evidence="1 2">CBS 207.34</strain>
    </source>
</reference>
<dbReference type="EMBL" id="KV750771">
    <property type="protein sequence ID" value="OCL03297.1"/>
    <property type="molecule type" value="Genomic_DNA"/>
</dbReference>